<proteinExistence type="predicted"/>
<organism evidence="1">
    <name type="scientific">marine sediment metagenome</name>
    <dbReference type="NCBI Taxonomy" id="412755"/>
    <lineage>
        <taxon>unclassified sequences</taxon>
        <taxon>metagenomes</taxon>
        <taxon>ecological metagenomes</taxon>
    </lineage>
</organism>
<reference evidence="1" key="1">
    <citation type="journal article" date="2014" name="Front. Microbiol.">
        <title>High frequency of phylogenetically diverse reductive dehalogenase-homologous genes in deep subseafloor sedimentary metagenomes.</title>
        <authorList>
            <person name="Kawai M."/>
            <person name="Futagami T."/>
            <person name="Toyoda A."/>
            <person name="Takaki Y."/>
            <person name="Nishi S."/>
            <person name="Hori S."/>
            <person name="Arai W."/>
            <person name="Tsubouchi T."/>
            <person name="Morono Y."/>
            <person name="Uchiyama I."/>
            <person name="Ito T."/>
            <person name="Fujiyama A."/>
            <person name="Inagaki F."/>
            <person name="Takami H."/>
        </authorList>
    </citation>
    <scope>NUCLEOTIDE SEQUENCE</scope>
    <source>
        <strain evidence="1">Expedition CK06-06</strain>
    </source>
</reference>
<gene>
    <name evidence="1" type="ORF">S01H1_74500</name>
</gene>
<evidence type="ECO:0000313" key="1">
    <source>
        <dbReference type="EMBL" id="GAG37402.1"/>
    </source>
</evidence>
<dbReference type="EMBL" id="BARS01049849">
    <property type="protein sequence ID" value="GAG37402.1"/>
    <property type="molecule type" value="Genomic_DNA"/>
</dbReference>
<comment type="caution">
    <text evidence="1">The sequence shown here is derived from an EMBL/GenBank/DDBJ whole genome shotgun (WGS) entry which is preliminary data.</text>
</comment>
<feature type="non-terminal residue" evidence="1">
    <location>
        <position position="66"/>
    </location>
</feature>
<sequence length="66" mass="7399">MEKDITEKFTNVFEKAITEDGSIISGVAVFGNRTSKNRRRYSEQAMNDLEAKTSGTKAFINHISKS</sequence>
<name>X0XPZ4_9ZZZZ</name>
<dbReference type="AlphaFoldDB" id="X0XPZ4"/>
<accession>X0XPZ4</accession>
<protein>
    <submittedName>
        <fullName evidence="1">Uncharacterized protein</fullName>
    </submittedName>
</protein>